<proteinExistence type="predicted"/>
<accession>A0A8B3DCE7</accession>
<evidence type="ECO:0008006" key="3">
    <source>
        <dbReference type="Google" id="ProtNLM"/>
    </source>
</evidence>
<dbReference type="RefSeq" id="WP_182878419.1">
    <property type="nucleotide sequence ID" value="NZ_QOUW02000085.1"/>
</dbReference>
<reference evidence="1 2" key="1">
    <citation type="submission" date="2018-08" db="EMBL/GenBank/DDBJ databases">
        <title>Vibrio harveyi strains pathogenic to white snook Centropomus viridis Lockington (1877) and potential probiotic bacteria.</title>
        <authorList>
            <person name="Soto-Rodriguez S."/>
            <person name="Gomez-Gil B."/>
            <person name="Lozano-Olvera R."/>
        </authorList>
    </citation>
    <scope>NUCLEOTIDE SEQUENCE [LARGE SCALE GENOMIC DNA]</scope>
    <source>
        <strain evidence="1 2">CAIM 1508</strain>
    </source>
</reference>
<dbReference type="AlphaFoldDB" id="A0A8B3DCE7"/>
<sequence length="185" mass="21414">DIEEQRKLLDPYLNNFSGYISLRNEVDKASIVKPFNVFLFKEKGHLCGHLSFTDDNAEYLKLFGVYSESLANSIGILPAFYIDAKVYWLLVSSLFYFYLSDGNYKQNIYATASIRDRNSWEYYKQLAGGETLTFFSPTSQSTTLDRGLFYIKFNLLKLLSKPTVLKKFQSFLKKYPDGAYLPIDM</sequence>
<feature type="non-terminal residue" evidence="1">
    <location>
        <position position="1"/>
    </location>
</feature>
<evidence type="ECO:0000313" key="2">
    <source>
        <dbReference type="Proteomes" id="UP000253437"/>
    </source>
</evidence>
<dbReference type="Proteomes" id="UP000253437">
    <property type="component" value="Unassembled WGS sequence"/>
</dbReference>
<dbReference type="EMBL" id="QOUW02000085">
    <property type="protein sequence ID" value="RIW09374.1"/>
    <property type="molecule type" value="Genomic_DNA"/>
</dbReference>
<gene>
    <name evidence="1" type="ORF">DS957_018490</name>
</gene>
<comment type="caution">
    <text evidence="1">The sequence shown here is derived from an EMBL/GenBank/DDBJ whole genome shotgun (WGS) entry which is preliminary data.</text>
</comment>
<name>A0A8B3DCE7_VIBHA</name>
<evidence type="ECO:0000313" key="1">
    <source>
        <dbReference type="EMBL" id="RIW09374.1"/>
    </source>
</evidence>
<protein>
    <recommendedName>
        <fullName evidence="3">GNAT family N-acetyltransferase</fullName>
    </recommendedName>
</protein>
<organism evidence="1 2">
    <name type="scientific">Vibrio harveyi</name>
    <name type="common">Beneckea harveyi</name>
    <dbReference type="NCBI Taxonomy" id="669"/>
    <lineage>
        <taxon>Bacteria</taxon>
        <taxon>Pseudomonadati</taxon>
        <taxon>Pseudomonadota</taxon>
        <taxon>Gammaproteobacteria</taxon>
        <taxon>Vibrionales</taxon>
        <taxon>Vibrionaceae</taxon>
        <taxon>Vibrio</taxon>
    </lineage>
</organism>